<name>A0ABD0VSK4_DENTH</name>
<keyword evidence="3" id="KW-1185">Reference proteome</keyword>
<dbReference type="EMBL" id="JANQDX010000004">
    <property type="protein sequence ID" value="KAL0925423.1"/>
    <property type="molecule type" value="Genomic_DNA"/>
</dbReference>
<feature type="region of interest" description="Disordered" evidence="1">
    <location>
        <begin position="98"/>
        <end position="130"/>
    </location>
</feature>
<dbReference type="InterPro" id="IPR050464">
    <property type="entry name" value="Zeta_carotene_desat/Oxidored"/>
</dbReference>
<proteinExistence type="predicted"/>
<feature type="compositionally biased region" description="Basic and acidic residues" evidence="1">
    <location>
        <begin position="100"/>
        <end position="109"/>
    </location>
</feature>
<gene>
    <name evidence="2" type="ORF">M5K25_003750</name>
</gene>
<reference evidence="2 3" key="1">
    <citation type="journal article" date="2024" name="Plant Biotechnol. J.">
        <title>Dendrobium thyrsiflorum genome and its molecular insights into genes involved in important horticultural traits.</title>
        <authorList>
            <person name="Chen B."/>
            <person name="Wang J.Y."/>
            <person name="Zheng P.J."/>
            <person name="Li K.L."/>
            <person name="Liang Y.M."/>
            <person name="Chen X.F."/>
            <person name="Zhang C."/>
            <person name="Zhao X."/>
            <person name="He X."/>
            <person name="Zhang G.Q."/>
            <person name="Liu Z.J."/>
            <person name="Xu Q."/>
        </authorList>
    </citation>
    <scope>NUCLEOTIDE SEQUENCE [LARGE SCALE GENOMIC DNA]</scope>
    <source>
        <strain evidence="2">GZMU011</strain>
    </source>
</reference>
<sequence>MFPSPRSVCRHRRPCPDRPAYDSYTGIKCVAVLVAKRVIQKSLFRCSRRTGKPPIRALLQRGGMGNRCGAYDEKGIFISTRLRGNDCASFRQASNSKAAKHPEQECEKKHIPHLGSDTDEDNVTPAKSRRVCQPTAKRKKEVEYLNSDYDYESIFTNMVQCVFSRRMDSLSILDSVLVVTLVPLQYFKEIIPQEVHKVEELTTRYLPPLEKGTELGNILYSVGRHEKGNRDWCYRFDDSEKLFPTRLPRFNTKVIQGMLRKQPYDKARNALALALSPVVRAVVDPDGALQDIRNLDDSEGGTRASIQRMWDPVAYALGFIDCDNISARCMLTIFALFATKTEASLLRMALHNSLDDHMPS</sequence>
<protein>
    <submittedName>
        <fullName evidence="2">Uncharacterized protein</fullName>
    </submittedName>
</protein>
<dbReference type="Proteomes" id="UP001552299">
    <property type="component" value="Unassembled WGS sequence"/>
</dbReference>
<dbReference type="PANTHER" id="PTHR42923">
    <property type="entry name" value="PROTOPORPHYRINOGEN OXIDASE"/>
    <property type="match status" value="1"/>
</dbReference>
<organism evidence="2 3">
    <name type="scientific">Dendrobium thyrsiflorum</name>
    <name type="common">Pinecone-like raceme dendrobium</name>
    <name type="synonym">Orchid</name>
    <dbReference type="NCBI Taxonomy" id="117978"/>
    <lineage>
        <taxon>Eukaryota</taxon>
        <taxon>Viridiplantae</taxon>
        <taxon>Streptophyta</taxon>
        <taxon>Embryophyta</taxon>
        <taxon>Tracheophyta</taxon>
        <taxon>Spermatophyta</taxon>
        <taxon>Magnoliopsida</taxon>
        <taxon>Liliopsida</taxon>
        <taxon>Asparagales</taxon>
        <taxon>Orchidaceae</taxon>
        <taxon>Epidendroideae</taxon>
        <taxon>Malaxideae</taxon>
        <taxon>Dendrobiinae</taxon>
        <taxon>Dendrobium</taxon>
    </lineage>
</organism>
<evidence type="ECO:0000313" key="3">
    <source>
        <dbReference type="Proteomes" id="UP001552299"/>
    </source>
</evidence>
<evidence type="ECO:0000313" key="2">
    <source>
        <dbReference type="EMBL" id="KAL0925423.1"/>
    </source>
</evidence>
<dbReference type="PANTHER" id="PTHR42923:SF41">
    <property type="entry name" value="ZETA-CAROTENE DESATURASE, CHLOROPLASTIC_CHROMOPLASTIC"/>
    <property type="match status" value="1"/>
</dbReference>
<evidence type="ECO:0000256" key="1">
    <source>
        <dbReference type="SAM" id="MobiDB-lite"/>
    </source>
</evidence>
<dbReference type="AlphaFoldDB" id="A0ABD0VSK4"/>
<comment type="caution">
    <text evidence="2">The sequence shown here is derived from an EMBL/GenBank/DDBJ whole genome shotgun (WGS) entry which is preliminary data.</text>
</comment>
<accession>A0ABD0VSK4</accession>